<name>A0A4U6W8N4_SETVI</name>
<dbReference type="Proteomes" id="UP000298652">
    <property type="component" value="Chromosome 1"/>
</dbReference>
<evidence type="ECO:0000313" key="1">
    <source>
        <dbReference type="EMBL" id="TKW38255.1"/>
    </source>
</evidence>
<dbReference type="AlphaFoldDB" id="A0A4U6W8N4"/>
<keyword evidence="2" id="KW-1185">Reference proteome</keyword>
<sequence>MPSNLWPRFLCFSPPLSLAGPLGRQAGLTRGVGCGERWIHNPRAPVKLTPSPHHTARRRRALSCEKRPPIEMVQMRILLRSILGALRRSNVATSPASAHRLVSSSRPLLSFTESGTPRLWPSALERRVSPRSAAANQHMRHVSRFLHGSPNMASISGVKGEELCCEDEECWAAEVPGYPMDDVDPMDILPNSSHRDGSIYSGTPSWKRDYRIADRNETRQEAMAFSDPQDCDNINGTCWLHSTRHMLQIFSFKLANIPVKRGPVDCMDT</sequence>
<accession>A0A4U6W8N4</accession>
<proteinExistence type="predicted"/>
<dbReference type="Gramene" id="TKW38255">
    <property type="protein sequence ID" value="TKW38255"/>
    <property type="gene ID" value="SEVIR_1G102051v2"/>
</dbReference>
<gene>
    <name evidence="1" type="ORF">SEVIR_1G102051v2</name>
</gene>
<protein>
    <submittedName>
        <fullName evidence="1">Uncharacterized protein</fullName>
    </submittedName>
</protein>
<reference evidence="1" key="1">
    <citation type="submission" date="2019-03" db="EMBL/GenBank/DDBJ databases">
        <title>WGS assembly of Setaria viridis.</title>
        <authorList>
            <person name="Huang P."/>
            <person name="Jenkins J."/>
            <person name="Grimwood J."/>
            <person name="Barry K."/>
            <person name="Healey A."/>
            <person name="Mamidi S."/>
            <person name="Sreedasyam A."/>
            <person name="Shu S."/>
            <person name="Feldman M."/>
            <person name="Wu J."/>
            <person name="Yu Y."/>
            <person name="Chen C."/>
            <person name="Johnson J."/>
            <person name="Rokhsar D."/>
            <person name="Baxter I."/>
            <person name="Schmutz J."/>
            <person name="Brutnell T."/>
            <person name="Kellogg E."/>
        </authorList>
    </citation>
    <scope>NUCLEOTIDE SEQUENCE [LARGE SCALE GENOMIC DNA]</scope>
</reference>
<dbReference type="EMBL" id="CM016552">
    <property type="protein sequence ID" value="TKW38255.1"/>
    <property type="molecule type" value="Genomic_DNA"/>
</dbReference>
<evidence type="ECO:0000313" key="2">
    <source>
        <dbReference type="Proteomes" id="UP000298652"/>
    </source>
</evidence>
<organism evidence="1 2">
    <name type="scientific">Setaria viridis</name>
    <name type="common">Green bristlegrass</name>
    <name type="synonym">Setaria italica subsp. viridis</name>
    <dbReference type="NCBI Taxonomy" id="4556"/>
    <lineage>
        <taxon>Eukaryota</taxon>
        <taxon>Viridiplantae</taxon>
        <taxon>Streptophyta</taxon>
        <taxon>Embryophyta</taxon>
        <taxon>Tracheophyta</taxon>
        <taxon>Spermatophyta</taxon>
        <taxon>Magnoliopsida</taxon>
        <taxon>Liliopsida</taxon>
        <taxon>Poales</taxon>
        <taxon>Poaceae</taxon>
        <taxon>PACMAD clade</taxon>
        <taxon>Panicoideae</taxon>
        <taxon>Panicodae</taxon>
        <taxon>Paniceae</taxon>
        <taxon>Cenchrinae</taxon>
        <taxon>Setaria</taxon>
    </lineage>
</organism>